<dbReference type="Ensembl" id="ENSGACT00000031462.1">
    <property type="protein sequence ID" value="ENSGACP00000066327.1"/>
    <property type="gene ID" value="ENSGACG00000035503.1"/>
</dbReference>
<evidence type="ECO:0000313" key="4">
    <source>
        <dbReference type="Proteomes" id="UP000007635"/>
    </source>
</evidence>
<dbReference type="GO" id="GO:0000209">
    <property type="term" value="P:protein polyubiquitination"/>
    <property type="evidence" value="ECO:0007669"/>
    <property type="project" value="TreeGrafter"/>
</dbReference>
<evidence type="ECO:0000256" key="2">
    <source>
        <dbReference type="ARBA" id="ARBA00022490"/>
    </source>
</evidence>
<accession>A0AAQ4RUG9</accession>
<evidence type="ECO:0000313" key="3">
    <source>
        <dbReference type="Ensembl" id="ENSGACP00000066327.1"/>
    </source>
</evidence>
<dbReference type="InterPro" id="IPR051438">
    <property type="entry name" value="RNF_E3_ubiq-protein_ligase"/>
</dbReference>
<name>A0AAQ4RUG9_GASAC</name>
<dbReference type="GO" id="GO:0006511">
    <property type="term" value="P:ubiquitin-dependent protein catabolic process"/>
    <property type="evidence" value="ECO:0007669"/>
    <property type="project" value="TreeGrafter"/>
</dbReference>
<keyword evidence="2" id="KW-0963">Cytoplasm</keyword>
<proteinExistence type="predicted"/>
<dbReference type="PANTHER" id="PTHR46016:SF4">
    <property type="entry name" value="E3 UBIQUITIN-PROTEIN LIGASE RNF166"/>
    <property type="match status" value="1"/>
</dbReference>
<dbReference type="GO" id="GO:0061630">
    <property type="term" value="F:ubiquitin protein ligase activity"/>
    <property type="evidence" value="ECO:0007669"/>
    <property type="project" value="TreeGrafter"/>
</dbReference>
<dbReference type="Proteomes" id="UP000007635">
    <property type="component" value="Chromosome VI"/>
</dbReference>
<reference evidence="3 4" key="1">
    <citation type="journal article" date="2021" name="G3 (Bethesda)">
        <title>Improved contiguity of the threespine stickleback genome using long-read sequencing.</title>
        <authorList>
            <person name="Nath S."/>
            <person name="Shaw D.E."/>
            <person name="White M.A."/>
        </authorList>
    </citation>
    <scope>NUCLEOTIDE SEQUENCE [LARGE SCALE GENOMIC DNA]</scope>
    <source>
        <strain evidence="3 4">Lake Benthic</strain>
    </source>
</reference>
<sequence length="164" mass="18293">MRPRIASCSKVQEQIANCPKFVPVVTHCVQSMPHHNAGGLLYVPNRSTFVCPFCGAGQLDQQALVDTHAPLGVLSYDCWCCVLMDDSPDGLSPSNFLQHLLHRHKFSYDTFVVSLALMLCLLIPQRRSLMCLLRRKIQVKSASMVSFGNVTMEKPPEIPDVCFT</sequence>
<keyword evidence="4" id="KW-1185">Reference proteome</keyword>
<dbReference type="PANTHER" id="PTHR46016">
    <property type="entry name" value="ZINC FINGER, RING/FYVE/PHD-TYPE"/>
    <property type="match status" value="1"/>
</dbReference>
<dbReference type="AlphaFoldDB" id="A0AAQ4RUG9"/>
<reference evidence="3" key="2">
    <citation type="submission" date="2025-08" db="UniProtKB">
        <authorList>
            <consortium name="Ensembl"/>
        </authorList>
    </citation>
    <scope>IDENTIFICATION</scope>
</reference>
<dbReference type="GO" id="GO:0005737">
    <property type="term" value="C:cytoplasm"/>
    <property type="evidence" value="ECO:0007669"/>
    <property type="project" value="UniProtKB-SubCell"/>
</dbReference>
<protein>
    <submittedName>
        <fullName evidence="3">Uncharacterized protein</fullName>
    </submittedName>
</protein>
<evidence type="ECO:0000256" key="1">
    <source>
        <dbReference type="ARBA" id="ARBA00004496"/>
    </source>
</evidence>
<comment type="subcellular location">
    <subcellularLocation>
        <location evidence="1">Cytoplasm</location>
    </subcellularLocation>
</comment>
<organism evidence="3 4">
    <name type="scientific">Gasterosteus aculeatus aculeatus</name>
    <name type="common">three-spined stickleback</name>
    <dbReference type="NCBI Taxonomy" id="481459"/>
    <lineage>
        <taxon>Eukaryota</taxon>
        <taxon>Metazoa</taxon>
        <taxon>Chordata</taxon>
        <taxon>Craniata</taxon>
        <taxon>Vertebrata</taxon>
        <taxon>Euteleostomi</taxon>
        <taxon>Actinopterygii</taxon>
        <taxon>Neopterygii</taxon>
        <taxon>Teleostei</taxon>
        <taxon>Neoteleostei</taxon>
        <taxon>Acanthomorphata</taxon>
        <taxon>Eupercaria</taxon>
        <taxon>Perciformes</taxon>
        <taxon>Cottioidei</taxon>
        <taxon>Gasterosteales</taxon>
        <taxon>Gasterosteidae</taxon>
        <taxon>Gasterosteus</taxon>
    </lineage>
</organism>
<reference evidence="3" key="3">
    <citation type="submission" date="2025-09" db="UniProtKB">
        <authorList>
            <consortium name="Ensembl"/>
        </authorList>
    </citation>
    <scope>IDENTIFICATION</scope>
</reference>